<dbReference type="SMART" id="SM00248">
    <property type="entry name" value="ANK"/>
    <property type="match status" value="2"/>
</dbReference>
<keyword evidence="2 3" id="KW-0040">ANK repeat</keyword>
<feature type="non-terminal residue" evidence="4">
    <location>
        <position position="100"/>
    </location>
</feature>
<sequence length="100" mass="10462">MLLEEFKVDPNATGPEYGNALTAAAYDANMEILQLLLAAGADVNSPNGWALQIAAAEGHYGVVEELLKHNADVNACTTNENFPAGTALQGACEASRTEIV</sequence>
<evidence type="ECO:0000313" key="4">
    <source>
        <dbReference type="EMBL" id="KXJ90259.1"/>
    </source>
</evidence>
<dbReference type="OrthoDB" id="539213at2759"/>
<dbReference type="Gene3D" id="1.25.40.20">
    <property type="entry name" value="Ankyrin repeat-containing domain"/>
    <property type="match status" value="1"/>
</dbReference>
<proteinExistence type="predicted"/>
<evidence type="ECO:0000256" key="1">
    <source>
        <dbReference type="ARBA" id="ARBA00022737"/>
    </source>
</evidence>
<gene>
    <name evidence="4" type="ORF">Micbo1qcDRAFT_164793</name>
</gene>
<dbReference type="SUPFAM" id="SSF48403">
    <property type="entry name" value="Ankyrin repeat"/>
    <property type="match status" value="1"/>
</dbReference>
<keyword evidence="1" id="KW-0677">Repeat</keyword>
<name>A0A136IZN7_9PEZI</name>
<evidence type="ECO:0000256" key="3">
    <source>
        <dbReference type="PROSITE-ProRule" id="PRU00023"/>
    </source>
</evidence>
<dbReference type="Proteomes" id="UP000070501">
    <property type="component" value="Unassembled WGS sequence"/>
</dbReference>
<dbReference type="InterPro" id="IPR050745">
    <property type="entry name" value="Multifunctional_regulatory"/>
</dbReference>
<dbReference type="InterPro" id="IPR036770">
    <property type="entry name" value="Ankyrin_rpt-contain_sf"/>
</dbReference>
<reference evidence="5" key="1">
    <citation type="submission" date="2016-02" db="EMBL/GenBank/DDBJ databases">
        <title>Draft genome sequence of Microdochium bolleyi, a fungal endophyte of beachgrass.</title>
        <authorList>
            <consortium name="DOE Joint Genome Institute"/>
            <person name="David A.S."/>
            <person name="May G."/>
            <person name="Haridas S."/>
            <person name="Lim J."/>
            <person name="Wang M."/>
            <person name="Labutti K."/>
            <person name="Lipzen A."/>
            <person name="Barry K."/>
            <person name="Grigoriev I.V."/>
        </authorList>
    </citation>
    <scope>NUCLEOTIDE SEQUENCE [LARGE SCALE GENOMIC DNA]</scope>
    <source>
        <strain evidence="5">J235TASD1</strain>
    </source>
</reference>
<feature type="repeat" description="ANK" evidence="3">
    <location>
        <begin position="16"/>
        <end position="48"/>
    </location>
</feature>
<evidence type="ECO:0000313" key="5">
    <source>
        <dbReference type="Proteomes" id="UP000070501"/>
    </source>
</evidence>
<accession>A0A136IZN7</accession>
<dbReference type="InParanoid" id="A0A136IZN7"/>
<dbReference type="STRING" id="196109.A0A136IZN7"/>
<dbReference type="PANTHER" id="PTHR24189">
    <property type="entry name" value="MYOTROPHIN"/>
    <property type="match status" value="1"/>
</dbReference>
<dbReference type="PANTHER" id="PTHR24189:SF50">
    <property type="entry name" value="ANKYRIN REPEAT AND SOCS BOX PROTEIN 2"/>
    <property type="match status" value="1"/>
</dbReference>
<dbReference type="EMBL" id="KQ964253">
    <property type="protein sequence ID" value="KXJ90259.1"/>
    <property type="molecule type" value="Genomic_DNA"/>
</dbReference>
<feature type="repeat" description="ANK" evidence="3">
    <location>
        <begin position="50"/>
        <end position="78"/>
    </location>
</feature>
<dbReference type="PROSITE" id="PS50297">
    <property type="entry name" value="ANK_REP_REGION"/>
    <property type="match status" value="1"/>
</dbReference>
<keyword evidence="5" id="KW-1185">Reference proteome</keyword>
<dbReference type="InterPro" id="IPR002110">
    <property type="entry name" value="Ankyrin_rpt"/>
</dbReference>
<dbReference type="PROSITE" id="PS50088">
    <property type="entry name" value="ANK_REPEAT"/>
    <property type="match status" value="2"/>
</dbReference>
<dbReference type="Pfam" id="PF12796">
    <property type="entry name" value="Ank_2"/>
    <property type="match status" value="1"/>
</dbReference>
<organism evidence="4 5">
    <name type="scientific">Microdochium bolleyi</name>
    <dbReference type="NCBI Taxonomy" id="196109"/>
    <lineage>
        <taxon>Eukaryota</taxon>
        <taxon>Fungi</taxon>
        <taxon>Dikarya</taxon>
        <taxon>Ascomycota</taxon>
        <taxon>Pezizomycotina</taxon>
        <taxon>Sordariomycetes</taxon>
        <taxon>Xylariomycetidae</taxon>
        <taxon>Xylariales</taxon>
        <taxon>Microdochiaceae</taxon>
        <taxon>Microdochium</taxon>
    </lineage>
</organism>
<protein>
    <submittedName>
        <fullName evidence="4">Ankyrin repeat-containing domain protein</fullName>
    </submittedName>
</protein>
<evidence type="ECO:0000256" key="2">
    <source>
        <dbReference type="ARBA" id="ARBA00023043"/>
    </source>
</evidence>
<dbReference type="AlphaFoldDB" id="A0A136IZN7"/>